<protein>
    <submittedName>
        <fullName evidence="1">Uncharacterized protein</fullName>
    </submittedName>
</protein>
<sequence>MPARQPQPTRRFLACYARQWDDRARISLTSHNPRRGAVFLDLEELEGNRIGSYLMNLVVAWARQWPDASVNPITLLAHQARGENTIRRSRPYEQFGITFR</sequence>
<dbReference type="Proteomes" id="UP000555756">
    <property type="component" value="Unassembled WGS sequence"/>
</dbReference>
<dbReference type="RefSeq" id="WP_183117568.1">
    <property type="nucleotide sequence ID" value="NZ_JABEQF010000001.1"/>
</dbReference>
<name>A0A7W4JPE1_9PROT</name>
<dbReference type="AlphaFoldDB" id="A0A7W4JPE1"/>
<gene>
    <name evidence="1" type="ORF">HLH34_00045</name>
</gene>
<keyword evidence="2" id="KW-1185">Reference proteome</keyword>
<proteinExistence type="predicted"/>
<evidence type="ECO:0000313" key="2">
    <source>
        <dbReference type="Proteomes" id="UP000555756"/>
    </source>
</evidence>
<organism evidence="1 2">
    <name type="scientific">Gluconacetobacter azotocaptans</name>
    <dbReference type="NCBI Taxonomy" id="142834"/>
    <lineage>
        <taxon>Bacteria</taxon>
        <taxon>Pseudomonadati</taxon>
        <taxon>Pseudomonadota</taxon>
        <taxon>Alphaproteobacteria</taxon>
        <taxon>Acetobacterales</taxon>
        <taxon>Acetobacteraceae</taxon>
        <taxon>Gluconacetobacter</taxon>
    </lineage>
</organism>
<evidence type="ECO:0000313" key="1">
    <source>
        <dbReference type="EMBL" id="MBB2188362.1"/>
    </source>
</evidence>
<dbReference type="EMBL" id="JABEQF010000001">
    <property type="protein sequence ID" value="MBB2188362.1"/>
    <property type="molecule type" value="Genomic_DNA"/>
</dbReference>
<accession>A0A7W4JPE1</accession>
<reference evidence="1 2" key="1">
    <citation type="submission" date="2020-04" db="EMBL/GenBank/DDBJ databases">
        <title>Description of novel Gluconacetobacter.</title>
        <authorList>
            <person name="Sombolestani A."/>
        </authorList>
    </citation>
    <scope>NUCLEOTIDE SEQUENCE [LARGE SCALE GENOMIC DNA]</scope>
    <source>
        <strain evidence="1 2">LMG 21311</strain>
    </source>
</reference>
<comment type="caution">
    <text evidence="1">The sequence shown here is derived from an EMBL/GenBank/DDBJ whole genome shotgun (WGS) entry which is preliminary data.</text>
</comment>